<dbReference type="SUPFAM" id="SSF49303">
    <property type="entry name" value="beta-Galactosidase/glucuronidase domain"/>
    <property type="match status" value="1"/>
</dbReference>
<gene>
    <name evidence="9" type="ORF">SAMN05216431_11428</name>
</gene>
<dbReference type="InterPro" id="IPR006102">
    <property type="entry name" value="Ig-like_GH2"/>
</dbReference>
<evidence type="ECO:0000256" key="3">
    <source>
        <dbReference type="ARBA" id="ARBA00016205"/>
    </source>
</evidence>
<dbReference type="PANTHER" id="PTHR10066">
    <property type="entry name" value="BETA-GLUCURONIDASE"/>
    <property type="match status" value="1"/>
</dbReference>
<feature type="domain" description="Glycosyl hydrolases family 2 sugar binding" evidence="8">
    <location>
        <begin position="14"/>
        <end position="169"/>
    </location>
</feature>
<dbReference type="NCBIfam" id="NF007538">
    <property type="entry name" value="PRK10150.1"/>
    <property type="match status" value="1"/>
</dbReference>
<evidence type="ECO:0000259" key="6">
    <source>
        <dbReference type="Pfam" id="PF00703"/>
    </source>
</evidence>
<dbReference type="Gene3D" id="3.20.20.80">
    <property type="entry name" value="Glycosidases"/>
    <property type="match status" value="1"/>
</dbReference>
<keyword evidence="4" id="KW-0378">Hydrolase</keyword>
<comment type="caution">
    <text evidence="9">The sequence shown here is derived from an EMBL/GenBank/DDBJ whole genome shotgun (WGS) entry which is preliminary data.</text>
</comment>
<evidence type="ECO:0000259" key="7">
    <source>
        <dbReference type="Pfam" id="PF02836"/>
    </source>
</evidence>
<protein>
    <recommendedName>
        <fullName evidence="3">Beta-glucuronidase</fullName>
        <ecNumber evidence="2">3.2.1.31</ecNumber>
    </recommendedName>
</protein>
<sequence>MLYPQANEIRMTSKLDGMWKFSNTSQVDLKKPLTHAQLMAVPASFNDQTLDKQLSDYVGTVWYERNFAVQPETLQKRLVLRFGAVTHQAKVYINGQFVDQHVGGFTPFEFTINDYVQVGINDLKVAVSNILDNTTLPSAAYDEKTNHLEPRFDFYNYSGIHRPVVLYTTNFTYIDTFDINYQLTGEQAVVTPSAEIVGPYDQAMITYFDEDEVLLGQSSLGGSFMIDKPKRWNVMDAHLYAAEIKVYQKGQLLDTYRQEFGLRTIKVEDGQFYLNDKPVYFKGFGRHEDFIASGRGENLALTNLDFNIMKNLGANSFRTSHYPYSEEEMMLADKRGFLVIDEVAAVGLYNDFSVNTGISQTDSSTWQVLQTGKAHKQALKELVERDKNHPSVVMWSLANEPAGQQEGAYEYFKPLFEYMRTLDDRPLTVVNISMSGYQLDKVSSLCDVLCLNRYYGWYVDNDDLTKAKQDLAQDIEGWHELYPNKPIIFTEFGADTIYGKHSLYHEPYSEEYQWDYYEANFQVFDKYDYVVGEQLWNFADFKTSPSLIRVMGNNKGVFTRERQPKMVVKLLQKRWHKQN</sequence>
<feature type="domain" description="Glycoside hydrolase family 2 immunoglobulin-like beta-sandwich" evidence="6">
    <location>
        <begin position="214"/>
        <end position="263"/>
    </location>
</feature>
<dbReference type="Gene3D" id="2.60.40.10">
    <property type="entry name" value="Immunoglobulins"/>
    <property type="match status" value="1"/>
</dbReference>
<dbReference type="EC" id="3.2.1.31" evidence="2"/>
<dbReference type="Pfam" id="PF02836">
    <property type="entry name" value="Glyco_hydro_2_C"/>
    <property type="match status" value="1"/>
</dbReference>
<name>A0ABY1ADM2_9LACO</name>
<dbReference type="PANTHER" id="PTHR10066:SF67">
    <property type="entry name" value="BETA-GLUCURONIDASE"/>
    <property type="match status" value="1"/>
</dbReference>
<dbReference type="Pfam" id="PF00703">
    <property type="entry name" value="Glyco_hydro_2"/>
    <property type="match status" value="1"/>
</dbReference>
<evidence type="ECO:0000256" key="1">
    <source>
        <dbReference type="ARBA" id="ARBA00007401"/>
    </source>
</evidence>
<feature type="domain" description="Glycoside hydrolase family 2 catalytic" evidence="7">
    <location>
        <begin position="265"/>
        <end position="577"/>
    </location>
</feature>
<dbReference type="InterPro" id="IPR036156">
    <property type="entry name" value="Beta-gal/glucu_dom_sf"/>
</dbReference>
<reference evidence="9 10" key="1">
    <citation type="submission" date="2016-10" db="EMBL/GenBank/DDBJ databases">
        <authorList>
            <person name="Varghese N."/>
            <person name="Submissions S."/>
        </authorList>
    </citation>
    <scope>NUCLEOTIDE SEQUENCE [LARGE SCALE GENOMIC DNA]</scope>
    <source>
        <strain evidence="9 10">WC1T17</strain>
    </source>
</reference>
<keyword evidence="5" id="KW-0326">Glycosidase</keyword>
<dbReference type="InterPro" id="IPR006104">
    <property type="entry name" value="Glyco_hydro_2_N"/>
</dbReference>
<dbReference type="InterPro" id="IPR017853">
    <property type="entry name" value="GH"/>
</dbReference>
<dbReference type="EMBL" id="FOCC01000014">
    <property type="protein sequence ID" value="SEM93065.1"/>
    <property type="molecule type" value="Genomic_DNA"/>
</dbReference>
<dbReference type="PROSITE" id="PS00608">
    <property type="entry name" value="GLYCOSYL_HYDROL_F2_2"/>
    <property type="match status" value="1"/>
</dbReference>
<dbReference type="Gene3D" id="2.60.120.260">
    <property type="entry name" value="Galactose-binding domain-like"/>
    <property type="match status" value="1"/>
</dbReference>
<dbReference type="SUPFAM" id="SSF49785">
    <property type="entry name" value="Galactose-binding domain-like"/>
    <property type="match status" value="1"/>
</dbReference>
<dbReference type="InterPro" id="IPR013783">
    <property type="entry name" value="Ig-like_fold"/>
</dbReference>
<evidence type="ECO:0000256" key="4">
    <source>
        <dbReference type="ARBA" id="ARBA00022801"/>
    </source>
</evidence>
<dbReference type="InterPro" id="IPR006103">
    <property type="entry name" value="Glyco_hydro_2_cat"/>
</dbReference>
<dbReference type="InterPro" id="IPR008979">
    <property type="entry name" value="Galactose-bd-like_sf"/>
</dbReference>
<evidence type="ECO:0000256" key="2">
    <source>
        <dbReference type="ARBA" id="ARBA00012761"/>
    </source>
</evidence>
<dbReference type="Pfam" id="PF02837">
    <property type="entry name" value="Glyco_hydro_2_N"/>
    <property type="match status" value="1"/>
</dbReference>
<evidence type="ECO:0000313" key="10">
    <source>
        <dbReference type="Proteomes" id="UP000182089"/>
    </source>
</evidence>
<accession>A0ABY1ADM2</accession>
<dbReference type="Proteomes" id="UP000182089">
    <property type="component" value="Unassembled WGS sequence"/>
</dbReference>
<dbReference type="InterPro" id="IPR023232">
    <property type="entry name" value="Glyco_hydro_2_AS"/>
</dbReference>
<evidence type="ECO:0000256" key="5">
    <source>
        <dbReference type="ARBA" id="ARBA00023295"/>
    </source>
</evidence>
<organism evidence="9 10">
    <name type="scientific">Ligilactobacillus ruminis</name>
    <dbReference type="NCBI Taxonomy" id="1623"/>
    <lineage>
        <taxon>Bacteria</taxon>
        <taxon>Bacillati</taxon>
        <taxon>Bacillota</taxon>
        <taxon>Bacilli</taxon>
        <taxon>Lactobacillales</taxon>
        <taxon>Lactobacillaceae</taxon>
        <taxon>Ligilactobacillus</taxon>
    </lineage>
</organism>
<evidence type="ECO:0000259" key="8">
    <source>
        <dbReference type="Pfam" id="PF02837"/>
    </source>
</evidence>
<dbReference type="PRINTS" id="PR00132">
    <property type="entry name" value="GLHYDRLASE2"/>
</dbReference>
<evidence type="ECO:0000313" key="9">
    <source>
        <dbReference type="EMBL" id="SEM93065.1"/>
    </source>
</evidence>
<dbReference type="InterPro" id="IPR006101">
    <property type="entry name" value="Glyco_hydro_2"/>
</dbReference>
<proteinExistence type="inferred from homology"/>
<comment type="similarity">
    <text evidence="1">Belongs to the glycosyl hydrolase 2 family.</text>
</comment>
<dbReference type="SUPFAM" id="SSF51445">
    <property type="entry name" value="(Trans)glycosidases"/>
    <property type="match status" value="1"/>
</dbReference>